<dbReference type="RefSeq" id="WP_273688150.1">
    <property type="nucleotide sequence ID" value="NZ_CP117411.1"/>
</dbReference>
<keyword evidence="3" id="KW-1185">Reference proteome</keyword>
<accession>A0ABY7TPD0</accession>
<dbReference type="InterPro" id="IPR010281">
    <property type="entry name" value="DUF885"/>
</dbReference>
<sequence length="615" mass="67589">MKRAMMWGGAVLAFSATALAQAPITKSGVPVALPGGPGAPAPTTRKAALAAFFDAYDKAQLDRSPMGKAYRGIRDADYGKWNDFSDANAAADFSATMDALATMRGTFDRAMLDADDQLSYDLFVKSAEMRAKGFQYRDFNYVFDQMSGAQSQLPAFLINIHRVTNKADAEAYVSRLGTLGGALDQQMLIASARAKKGVLPPKWVFPYVISDAQNVIKGAPFDGGPDSALFADLKTKVNALAITPAEKQDLIQRGAAALTGGVKPAYERLIALMTEQEKAAGTDDGVWRFKGGDAYYAERLANYTTTSLTADQIHQIGLDNVARIHGEMMAIAKKTGFQGDLKAFFAFMQGPRFFTTSDEAGRKLYLDRTQAAKVAVTAKLPAWFGTLPKAPLVVKPVEPFREKSAGKAFYQSPSPDGSRPGTYYVNLYDMKDMPLTEVEGLFYHEGIPGHHLQRTIQTEAGALPPFRRFGGFTAYTEGWGLYSEKLAKDMGLYKDPYSDFGRLGLELHRAIRLVVDTGIHSKKWTREQAIQYVTDNSADTKGSAEKAIERYIVYPGQATAYMIGRLKISELRDRAQKALGRKYDVRKFHDLVLLSGPLPLDVLETRVDEWIAKTK</sequence>
<dbReference type="Pfam" id="PF05960">
    <property type="entry name" value="DUF885"/>
    <property type="match status" value="1"/>
</dbReference>
<protein>
    <submittedName>
        <fullName evidence="2">DUF885 domain-containing protein</fullName>
    </submittedName>
</protein>
<gene>
    <name evidence="2" type="ORF">PQ455_00280</name>
</gene>
<evidence type="ECO:0000256" key="1">
    <source>
        <dbReference type="SAM" id="SignalP"/>
    </source>
</evidence>
<feature type="signal peptide" evidence="1">
    <location>
        <begin position="1"/>
        <end position="20"/>
    </location>
</feature>
<evidence type="ECO:0000313" key="2">
    <source>
        <dbReference type="EMBL" id="WCT73704.1"/>
    </source>
</evidence>
<organism evidence="2 3">
    <name type="scientific">Sphingomonas naphthae</name>
    <dbReference type="NCBI Taxonomy" id="1813468"/>
    <lineage>
        <taxon>Bacteria</taxon>
        <taxon>Pseudomonadati</taxon>
        <taxon>Pseudomonadota</taxon>
        <taxon>Alphaproteobacteria</taxon>
        <taxon>Sphingomonadales</taxon>
        <taxon>Sphingomonadaceae</taxon>
        <taxon>Sphingomonas</taxon>
    </lineage>
</organism>
<name>A0ABY7TPD0_9SPHN</name>
<evidence type="ECO:0000313" key="3">
    <source>
        <dbReference type="Proteomes" id="UP001220395"/>
    </source>
</evidence>
<reference evidence="2 3" key="1">
    <citation type="submission" date="2023-02" db="EMBL/GenBank/DDBJ databases">
        <title>Genome sequence of Sphingomonas naphthae.</title>
        <authorList>
            <person name="Kim S."/>
            <person name="Heo J."/>
            <person name="Kwon S.-W."/>
        </authorList>
    </citation>
    <scope>NUCLEOTIDE SEQUENCE [LARGE SCALE GENOMIC DNA]</scope>
    <source>
        <strain evidence="2 3">KACC 18716</strain>
    </source>
</reference>
<proteinExistence type="predicted"/>
<feature type="chain" id="PRO_5046959141" evidence="1">
    <location>
        <begin position="21"/>
        <end position="615"/>
    </location>
</feature>
<dbReference type="PANTHER" id="PTHR33361:SF16">
    <property type="entry name" value="DUF885 DOMAIN-CONTAINING PROTEIN"/>
    <property type="match status" value="1"/>
</dbReference>
<keyword evidence="1" id="KW-0732">Signal</keyword>
<dbReference type="EMBL" id="CP117411">
    <property type="protein sequence ID" value="WCT73704.1"/>
    <property type="molecule type" value="Genomic_DNA"/>
</dbReference>
<dbReference type="Proteomes" id="UP001220395">
    <property type="component" value="Chromosome"/>
</dbReference>
<dbReference type="PANTHER" id="PTHR33361">
    <property type="entry name" value="GLR0591 PROTEIN"/>
    <property type="match status" value="1"/>
</dbReference>